<evidence type="ECO:0000256" key="3">
    <source>
        <dbReference type="ARBA" id="ARBA00023125"/>
    </source>
</evidence>
<dbReference type="SUPFAM" id="SSF46785">
    <property type="entry name" value="Winged helix' DNA-binding domain"/>
    <property type="match status" value="1"/>
</dbReference>
<dbReference type="KEGG" id="rhg:EXZ61_13590"/>
<dbReference type="PANTHER" id="PTHR30537:SF5">
    <property type="entry name" value="HTH-TYPE TRANSCRIPTIONAL ACTIVATOR TTDR-RELATED"/>
    <property type="match status" value="1"/>
</dbReference>
<evidence type="ECO:0000313" key="7">
    <source>
        <dbReference type="EMBL" id="QDL56809.1"/>
    </source>
</evidence>
<dbReference type="InterPro" id="IPR005119">
    <property type="entry name" value="LysR_subst-bd"/>
</dbReference>
<evidence type="ECO:0000256" key="2">
    <source>
        <dbReference type="ARBA" id="ARBA00023015"/>
    </source>
</evidence>
<name>A0A515EVZ7_9BURK</name>
<dbReference type="EMBL" id="CP036282">
    <property type="protein sequence ID" value="QDL56809.1"/>
    <property type="molecule type" value="Genomic_DNA"/>
</dbReference>
<dbReference type="InterPro" id="IPR036388">
    <property type="entry name" value="WH-like_DNA-bd_sf"/>
</dbReference>
<dbReference type="GO" id="GO:0003700">
    <property type="term" value="F:DNA-binding transcription factor activity"/>
    <property type="evidence" value="ECO:0007669"/>
    <property type="project" value="InterPro"/>
</dbReference>
<dbReference type="AlphaFoldDB" id="A0A515EVZ7"/>
<organism evidence="7 8">
    <name type="scientific">Rhodoferax aquaticus</name>
    <dbReference type="NCBI Taxonomy" id="2527691"/>
    <lineage>
        <taxon>Bacteria</taxon>
        <taxon>Pseudomonadati</taxon>
        <taxon>Pseudomonadota</taxon>
        <taxon>Betaproteobacteria</taxon>
        <taxon>Burkholderiales</taxon>
        <taxon>Comamonadaceae</taxon>
        <taxon>Rhodoferax</taxon>
    </lineage>
</organism>
<keyword evidence="2" id="KW-0805">Transcription regulation</keyword>
<feature type="region of interest" description="Disordered" evidence="5">
    <location>
        <begin position="202"/>
        <end position="225"/>
    </location>
</feature>
<dbReference type="PANTHER" id="PTHR30537">
    <property type="entry name" value="HTH-TYPE TRANSCRIPTIONAL REGULATOR"/>
    <property type="match status" value="1"/>
</dbReference>
<gene>
    <name evidence="7" type="ORF">EXZ61_13590</name>
</gene>
<dbReference type="Proteomes" id="UP000317365">
    <property type="component" value="Chromosome"/>
</dbReference>
<evidence type="ECO:0000256" key="1">
    <source>
        <dbReference type="ARBA" id="ARBA00009437"/>
    </source>
</evidence>
<dbReference type="CDD" id="cd08422">
    <property type="entry name" value="PBP2_CrgA_like"/>
    <property type="match status" value="1"/>
</dbReference>
<evidence type="ECO:0000256" key="4">
    <source>
        <dbReference type="ARBA" id="ARBA00023163"/>
    </source>
</evidence>
<dbReference type="Pfam" id="PF03466">
    <property type="entry name" value="LysR_substrate"/>
    <property type="match status" value="2"/>
</dbReference>
<dbReference type="GO" id="GO:0003677">
    <property type="term" value="F:DNA binding"/>
    <property type="evidence" value="ECO:0007669"/>
    <property type="project" value="UniProtKB-KW"/>
</dbReference>
<evidence type="ECO:0000313" key="8">
    <source>
        <dbReference type="Proteomes" id="UP000317365"/>
    </source>
</evidence>
<evidence type="ECO:0000256" key="5">
    <source>
        <dbReference type="SAM" id="MobiDB-lite"/>
    </source>
</evidence>
<reference evidence="8" key="2">
    <citation type="journal article" date="2020" name="Int. J. Syst. Evol. Microbiol.">
        <title>Genomic insights into a novel species Rhodoferax aquaticus sp. nov., isolated from freshwater.</title>
        <authorList>
            <person name="Li T."/>
            <person name="Zhuo Y."/>
            <person name="Jin C.Z."/>
            <person name="Wu X."/>
            <person name="Ko S.R."/>
            <person name="Jin F.J."/>
            <person name="Ahn C.Y."/>
            <person name="Oh H.M."/>
            <person name="Lee H.G."/>
            <person name="Jin L."/>
        </authorList>
    </citation>
    <scope>NUCLEOTIDE SEQUENCE [LARGE SCALE GENOMIC DNA]</scope>
    <source>
        <strain evidence="8">Gr-4</strain>
    </source>
</reference>
<evidence type="ECO:0000259" key="6">
    <source>
        <dbReference type="PROSITE" id="PS50931"/>
    </source>
</evidence>
<dbReference type="InterPro" id="IPR036390">
    <property type="entry name" value="WH_DNA-bd_sf"/>
</dbReference>
<dbReference type="InterPro" id="IPR000847">
    <property type="entry name" value="LysR_HTH_N"/>
</dbReference>
<keyword evidence="4" id="KW-0804">Transcription</keyword>
<keyword evidence="8" id="KW-1185">Reference proteome</keyword>
<dbReference type="PROSITE" id="PS50931">
    <property type="entry name" value="HTH_LYSR"/>
    <property type="match status" value="1"/>
</dbReference>
<accession>A0A515EVZ7</accession>
<feature type="domain" description="HTH lysR-type" evidence="6">
    <location>
        <begin position="1"/>
        <end position="53"/>
    </location>
</feature>
<dbReference type="InterPro" id="IPR058163">
    <property type="entry name" value="LysR-type_TF_proteobact-type"/>
</dbReference>
<sequence length="315" mass="33427">MAVFSQVVDSGGFSAAARQLRLTTSAVSRHVTRLEQQLGGRLLQRTTRSIKLTELGAQVYAGCARMLSTAREVHTLAGSYSARPNGLVRLTAPVVFGQVWLAPRLPGFLARYPDVSVQLSLVDRNVDLVEDGVDLAIRISRELSPTLAARTVCAMRYVLVASPDYLATYGVPAHPADLQTHACIYLGYGAYGDTWTLHPLAQGADAKTPPKGKATGQGKGKRSESVALDDTVQVKVASRAAVNNSAAIMAMVQAHGGIGLVPDFSAQAALASGAVHHVLPDWAMGEPYTGTVYAVYTPGPHLPLKTRALIDYLVA</sequence>
<dbReference type="SUPFAM" id="SSF53850">
    <property type="entry name" value="Periplasmic binding protein-like II"/>
    <property type="match status" value="1"/>
</dbReference>
<keyword evidence="3" id="KW-0238">DNA-binding</keyword>
<dbReference type="PRINTS" id="PR00039">
    <property type="entry name" value="HTHLYSR"/>
</dbReference>
<dbReference type="Gene3D" id="1.10.10.10">
    <property type="entry name" value="Winged helix-like DNA-binding domain superfamily/Winged helix DNA-binding domain"/>
    <property type="match status" value="1"/>
</dbReference>
<dbReference type="Pfam" id="PF00126">
    <property type="entry name" value="HTH_1"/>
    <property type="match status" value="1"/>
</dbReference>
<reference evidence="8" key="1">
    <citation type="submission" date="2019-02" db="EMBL/GenBank/DDBJ databases">
        <title>Complete genome sequence of Rhodoferax sp. Gr-4.</title>
        <authorList>
            <person name="Jin L."/>
        </authorList>
    </citation>
    <scope>NUCLEOTIDE SEQUENCE [LARGE SCALE GENOMIC DNA]</scope>
    <source>
        <strain evidence="8">Gr-4</strain>
    </source>
</reference>
<dbReference type="FunFam" id="1.10.10.10:FF:000001">
    <property type="entry name" value="LysR family transcriptional regulator"/>
    <property type="match status" value="1"/>
</dbReference>
<protein>
    <submittedName>
        <fullName evidence="7">LysR family transcriptional regulator</fullName>
    </submittedName>
</protein>
<comment type="similarity">
    <text evidence="1">Belongs to the LysR transcriptional regulatory family.</text>
</comment>
<proteinExistence type="inferred from homology"/>
<dbReference type="Gene3D" id="3.40.190.290">
    <property type="match status" value="1"/>
</dbReference>